<sequence>MSKHAMIRRQPHRIAIFRALQLGDLLTAVPAFRALRRSYPHAEITLIGLPWAASFVQRYAQYLNRFVEFAGYPGIGEVPYEPERSLRFLEEQRAYGYDLTIQMHGSGQTSNPFVLELNAPLSVGYYDGEPPEGLTLGRPYPHHQPEIVRNLGLTELLGADASQTSLEFPLFEQDYTEAATLLRQLPKASRPWIGLHPGSRPPARRWPAEYFASVADTLAQRFDAQIMLTGGPGEEMTVEVVMRYMQTPAMNLVGQTSLGGLAAIISKLDLFISNDTGPAHIADAVHCPGITIFGPAEYERWKPLSATRHAVRQPVSCSPCSFWECPIDQRCLRWLNPERVIDGAASYLSKQPLREMADATTKDGKIVARAGESL</sequence>
<evidence type="ECO:0000313" key="4">
    <source>
        <dbReference type="Proteomes" id="UP000597444"/>
    </source>
</evidence>
<evidence type="ECO:0000313" key="3">
    <source>
        <dbReference type="EMBL" id="GHO94696.1"/>
    </source>
</evidence>
<dbReference type="Pfam" id="PF01075">
    <property type="entry name" value="Glyco_transf_9"/>
    <property type="match status" value="1"/>
</dbReference>
<proteinExistence type="predicted"/>
<evidence type="ECO:0000256" key="1">
    <source>
        <dbReference type="ARBA" id="ARBA00022676"/>
    </source>
</evidence>
<name>A0A8J3IR39_9CHLR</name>
<protein>
    <submittedName>
        <fullName evidence="3">LPS biosynthesis-related glycosyltransferase</fullName>
    </submittedName>
</protein>
<dbReference type="InterPro" id="IPR051199">
    <property type="entry name" value="LPS_LOS_Heptosyltrfase"/>
</dbReference>
<gene>
    <name evidence="3" type="ORF">KSF_047440</name>
</gene>
<reference evidence="3" key="1">
    <citation type="submission" date="2020-10" db="EMBL/GenBank/DDBJ databases">
        <title>Taxonomic study of unclassified bacteria belonging to the class Ktedonobacteria.</title>
        <authorList>
            <person name="Yabe S."/>
            <person name="Wang C.M."/>
            <person name="Zheng Y."/>
            <person name="Sakai Y."/>
            <person name="Cavaletti L."/>
            <person name="Monciardini P."/>
            <person name="Donadio S."/>
        </authorList>
    </citation>
    <scope>NUCLEOTIDE SEQUENCE</scope>
    <source>
        <strain evidence="3">ID150040</strain>
    </source>
</reference>
<dbReference type="CDD" id="cd03789">
    <property type="entry name" value="GT9_LPS_heptosyltransferase"/>
    <property type="match status" value="1"/>
</dbReference>
<dbReference type="SUPFAM" id="SSF53756">
    <property type="entry name" value="UDP-Glycosyltransferase/glycogen phosphorylase"/>
    <property type="match status" value="1"/>
</dbReference>
<dbReference type="EMBL" id="BNJK01000001">
    <property type="protein sequence ID" value="GHO94696.1"/>
    <property type="molecule type" value="Genomic_DNA"/>
</dbReference>
<evidence type="ECO:0000256" key="2">
    <source>
        <dbReference type="ARBA" id="ARBA00022679"/>
    </source>
</evidence>
<dbReference type="PANTHER" id="PTHR30160">
    <property type="entry name" value="TETRAACYLDISACCHARIDE 4'-KINASE-RELATED"/>
    <property type="match status" value="1"/>
</dbReference>
<dbReference type="GO" id="GO:0005829">
    <property type="term" value="C:cytosol"/>
    <property type="evidence" value="ECO:0007669"/>
    <property type="project" value="TreeGrafter"/>
</dbReference>
<dbReference type="RefSeq" id="WP_220205410.1">
    <property type="nucleotide sequence ID" value="NZ_BNJK01000001.1"/>
</dbReference>
<comment type="caution">
    <text evidence="3">The sequence shown here is derived from an EMBL/GenBank/DDBJ whole genome shotgun (WGS) entry which is preliminary data.</text>
</comment>
<keyword evidence="2" id="KW-0808">Transferase</keyword>
<keyword evidence="4" id="KW-1185">Reference proteome</keyword>
<dbReference type="GO" id="GO:0008713">
    <property type="term" value="F:ADP-heptose-lipopolysaccharide heptosyltransferase activity"/>
    <property type="evidence" value="ECO:0007669"/>
    <property type="project" value="TreeGrafter"/>
</dbReference>
<accession>A0A8J3IR39</accession>
<keyword evidence="1" id="KW-0328">Glycosyltransferase</keyword>
<organism evidence="3 4">
    <name type="scientific">Reticulibacter mediterranei</name>
    <dbReference type="NCBI Taxonomy" id="2778369"/>
    <lineage>
        <taxon>Bacteria</taxon>
        <taxon>Bacillati</taxon>
        <taxon>Chloroflexota</taxon>
        <taxon>Ktedonobacteria</taxon>
        <taxon>Ktedonobacterales</taxon>
        <taxon>Reticulibacteraceae</taxon>
        <taxon>Reticulibacter</taxon>
    </lineage>
</organism>
<dbReference type="InterPro" id="IPR002201">
    <property type="entry name" value="Glyco_trans_9"/>
</dbReference>
<dbReference type="AlphaFoldDB" id="A0A8J3IR39"/>
<dbReference type="Proteomes" id="UP000597444">
    <property type="component" value="Unassembled WGS sequence"/>
</dbReference>
<dbReference type="GO" id="GO:0009244">
    <property type="term" value="P:lipopolysaccharide core region biosynthetic process"/>
    <property type="evidence" value="ECO:0007669"/>
    <property type="project" value="TreeGrafter"/>
</dbReference>
<dbReference type="Gene3D" id="3.40.50.2000">
    <property type="entry name" value="Glycogen Phosphorylase B"/>
    <property type="match status" value="2"/>
</dbReference>